<evidence type="ECO:0000256" key="3">
    <source>
        <dbReference type="ARBA" id="ARBA00022989"/>
    </source>
</evidence>
<feature type="transmembrane region" description="Helical" evidence="6">
    <location>
        <begin position="380"/>
        <end position="399"/>
    </location>
</feature>
<feature type="transmembrane region" description="Helical" evidence="6">
    <location>
        <begin position="339"/>
        <end position="360"/>
    </location>
</feature>
<evidence type="ECO:0000313" key="9">
    <source>
        <dbReference type="Proteomes" id="UP000800041"/>
    </source>
</evidence>
<feature type="transmembrane region" description="Helical" evidence="6">
    <location>
        <begin position="216"/>
        <end position="238"/>
    </location>
</feature>
<dbReference type="AlphaFoldDB" id="A0A6G1GPW4"/>
<feature type="compositionally biased region" description="Basic and acidic residues" evidence="5">
    <location>
        <begin position="21"/>
        <end position="30"/>
    </location>
</feature>
<evidence type="ECO:0000256" key="5">
    <source>
        <dbReference type="SAM" id="MobiDB-lite"/>
    </source>
</evidence>
<accession>A0A6G1GPW4</accession>
<feature type="transmembrane region" description="Helical" evidence="6">
    <location>
        <begin position="62"/>
        <end position="85"/>
    </location>
</feature>
<name>A0A6G1GPW4_9PEZI</name>
<dbReference type="OrthoDB" id="2585655at2759"/>
<protein>
    <submittedName>
        <fullName evidence="8">MFS general substrate transporter</fullName>
    </submittedName>
</protein>
<feature type="transmembrane region" description="Helical" evidence="6">
    <location>
        <begin position="97"/>
        <end position="116"/>
    </location>
</feature>
<dbReference type="InterPro" id="IPR036259">
    <property type="entry name" value="MFS_trans_sf"/>
</dbReference>
<dbReference type="InterPro" id="IPR020846">
    <property type="entry name" value="MFS_dom"/>
</dbReference>
<dbReference type="Pfam" id="PF07690">
    <property type="entry name" value="MFS_1"/>
    <property type="match status" value="1"/>
</dbReference>
<feature type="transmembrane region" description="Helical" evidence="6">
    <location>
        <begin position="411"/>
        <end position="435"/>
    </location>
</feature>
<dbReference type="Proteomes" id="UP000800041">
    <property type="component" value="Unassembled WGS sequence"/>
</dbReference>
<feature type="transmembrane region" description="Helical" evidence="6">
    <location>
        <begin position="128"/>
        <end position="146"/>
    </location>
</feature>
<dbReference type="SUPFAM" id="SSF103473">
    <property type="entry name" value="MFS general substrate transporter"/>
    <property type="match status" value="1"/>
</dbReference>
<dbReference type="PANTHER" id="PTHR23502">
    <property type="entry name" value="MAJOR FACILITATOR SUPERFAMILY"/>
    <property type="match status" value="1"/>
</dbReference>
<evidence type="ECO:0000256" key="4">
    <source>
        <dbReference type="ARBA" id="ARBA00023136"/>
    </source>
</evidence>
<feature type="transmembrane region" description="Helical" evidence="6">
    <location>
        <begin position="288"/>
        <end position="309"/>
    </location>
</feature>
<evidence type="ECO:0000256" key="2">
    <source>
        <dbReference type="ARBA" id="ARBA00022692"/>
    </source>
</evidence>
<feature type="region of interest" description="Disordered" evidence="5">
    <location>
        <begin position="1"/>
        <end position="52"/>
    </location>
</feature>
<organism evidence="8 9">
    <name type="scientific">Aulographum hederae CBS 113979</name>
    <dbReference type="NCBI Taxonomy" id="1176131"/>
    <lineage>
        <taxon>Eukaryota</taxon>
        <taxon>Fungi</taxon>
        <taxon>Dikarya</taxon>
        <taxon>Ascomycota</taxon>
        <taxon>Pezizomycotina</taxon>
        <taxon>Dothideomycetes</taxon>
        <taxon>Pleosporomycetidae</taxon>
        <taxon>Aulographales</taxon>
        <taxon>Aulographaceae</taxon>
    </lineage>
</organism>
<evidence type="ECO:0000256" key="6">
    <source>
        <dbReference type="SAM" id="Phobius"/>
    </source>
</evidence>
<dbReference type="InterPro" id="IPR011701">
    <property type="entry name" value="MFS"/>
</dbReference>
<comment type="subcellular location">
    <subcellularLocation>
        <location evidence="1">Membrane</location>
        <topology evidence="1">Multi-pass membrane protein</topology>
    </subcellularLocation>
</comment>
<dbReference type="GO" id="GO:0005886">
    <property type="term" value="C:plasma membrane"/>
    <property type="evidence" value="ECO:0007669"/>
    <property type="project" value="TreeGrafter"/>
</dbReference>
<reference evidence="8" key="1">
    <citation type="journal article" date="2020" name="Stud. Mycol.">
        <title>101 Dothideomycetes genomes: a test case for predicting lifestyles and emergence of pathogens.</title>
        <authorList>
            <person name="Haridas S."/>
            <person name="Albert R."/>
            <person name="Binder M."/>
            <person name="Bloem J."/>
            <person name="Labutti K."/>
            <person name="Salamov A."/>
            <person name="Andreopoulos B."/>
            <person name="Baker S."/>
            <person name="Barry K."/>
            <person name="Bills G."/>
            <person name="Bluhm B."/>
            <person name="Cannon C."/>
            <person name="Castanera R."/>
            <person name="Culley D."/>
            <person name="Daum C."/>
            <person name="Ezra D."/>
            <person name="Gonzalez J."/>
            <person name="Henrissat B."/>
            <person name="Kuo A."/>
            <person name="Liang C."/>
            <person name="Lipzen A."/>
            <person name="Lutzoni F."/>
            <person name="Magnuson J."/>
            <person name="Mondo S."/>
            <person name="Nolan M."/>
            <person name="Ohm R."/>
            <person name="Pangilinan J."/>
            <person name="Park H.-J."/>
            <person name="Ramirez L."/>
            <person name="Alfaro M."/>
            <person name="Sun H."/>
            <person name="Tritt A."/>
            <person name="Yoshinaga Y."/>
            <person name="Zwiers L.-H."/>
            <person name="Turgeon B."/>
            <person name="Goodwin S."/>
            <person name="Spatafora J."/>
            <person name="Crous P."/>
            <person name="Grigoriev I."/>
        </authorList>
    </citation>
    <scope>NUCLEOTIDE SEQUENCE</scope>
    <source>
        <strain evidence="8">CBS 113979</strain>
    </source>
</reference>
<dbReference type="GO" id="GO:0022857">
    <property type="term" value="F:transmembrane transporter activity"/>
    <property type="evidence" value="ECO:0007669"/>
    <property type="project" value="InterPro"/>
</dbReference>
<sequence length="517" mass="56936">MSVDDVEKSVEDGQLTPTGEHGLEKNDGKPLKTASDGTILVPQPSDDPEEPLNWSWRKKHMAMIVLAFGTFFVKFTATIIAPGAHQLAEEFGTSPRRATYIASAASVVPAVAPFLWVPLSNRLGRRPILLVGNLMAIAFAIVVARANVYGQALACRILMAFGASVGICIGPGAISDMFFLHEKGKRMGINSFLLVCAPYLGGVAGGSIIYNNDLGWRWSMYISAILYAILVVAHFFFVPETLYHRSSFGAPKPPPPTTFVGKFCKFMGFHPPANPHNHTWLYTFTRPFAMFAYPAVVLPSLWFSIAGMTEVANTAGFPLNFGPGTRYNFNTREIGFCSFSGFIGAVAGEFFAGPLCDFVAKRGLRRQEAGGEKWRPEKMLHVLWSGVITVSAGLLLYGLELNYPSMGTRSWAPALAGILIFTFGQEILVTVIMTYMTDCYPQRAAEVSIVFQFWLNIMAYHPPFYVPQWIHSGGGAKVPYIVFAVLPIVIFPFGIGVFMWRGPQIRAKGRIVDWKKE</sequence>
<feature type="compositionally biased region" description="Basic and acidic residues" evidence="5">
    <location>
        <begin position="1"/>
        <end position="11"/>
    </location>
</feature>
<evidence type="ECO:0000259" key="7">
    <source>
        <dbReference type="PROSITE" id="PS50850"/>
    </source>
</evidence>
<feature type="transmembrane region" description="Helical" evidence="6">
    <location>
        <begin position="478"/>
        <end position="500"/>
    </location>
</feature>
<evidence type="ECO:0000256" key="1">
    <source>
        <dbReference type="ARBA" id="ARBA00004141"/>
    </source>
</evidence>
<feature type="domain" description="Major facilitator superfamily (MFS) profile" evidence="7">
    <location>
        <begin position="62"/>
        <end position="502"/>
    </location>
</feature>
<dbReference type="PANTHER" id="PTHR23502:SF34">
    <property type="entry name" value="PROTEIN HOL1"/>
    <property type="match status" value="1"/>
</dbReference>
<evidence type="ECO:0000313" key="8">
    <source>
        <dbReference type="EMBL" id="KAF1982807.1"/>
    </source>
</evidence>
<feature type="transmembrane region" description="Helical" evidence="6">
    <location>
        <begin position="158"/>
        <end position="180"/>
    </location>
</feature>
<keyword evidence="2 6" id="KW-0812">Transmembrane</keyword>
<keyword evidence="4 6" id="KW-0472">Membrane</keyword>
<gene>
    <name evidence="8" type="ORF">K402DRAFT_414720</name>
</gene>
<keyword evidence="9" id="KW-1185">Reference proteome</keyword>
<feature type="transmembrane region" description="Helical" evidence="6">
    <location>
        <begin position="192"/>
        <end position="210"/>
    </location>
</feature>
<dbReference type="PROSITE" id="PS50850">
    <property type="entry name" value="MFS"/>
    <property type="match status" value="1"/>
</dbReference>
<dbReference type="EMBL" id="ML977180">
    <property type="protein sequence ID" value="KAF1982807.1"/>
    <property type="molecule type" value="Genomic_DNA"/>
</dbReference>
<keyword evidence="3 6" id="KW-1133">Transmembrane helix</keyword>
<feature type="transmembrane region" description="Helical" evidence="6">
    <location>
        <begin position="447"/>
        <end position="466"/>
    </location>
</feature>
<proteinExistence type="predicted"/>
<dbReference type="Gene3D" id="1.20.1250.20">
    <property type="entry name" value="MFS general substrate transporter like domains"/>
    <property type="match status" value="1"/>
</dbReference>